<proteinExistence type="predicted"/>
<feature type="region of interest" description="Disordered" evidence="1">
    <location>
        <begin position="378"/>
        <end position="407"/>
    </location>
</feature>
<feature type="region of interest" description="Disordered" evidence="1">
    <location>
        <begin position="111"/>
        <end position="139"/>
    </location>
</feature>
<dbReference type="Pfam" id="PF10313">
    <property type="entry name" value="DUF2415"/>
    <property type="match status" value="1"/>
</dbReference>
<feature type="compositionally biased region" description="Low complexity" evidence="1">
    <location>
        <begin position="553"/>
        <end position="572"/>
    </location>
</feature>
<evidence type="ECO:0000313" key="4">
    <source>
        <dbReference type="Proteomes" id="UP000277580"/>
    </source>
</evidence>
<keyword evidence="4" id="KW-1185">Reference proteome</keyword>
<dbReference type="STRING" id="1392247.A0A3N4KAD7"/>
<feature type="compositionally biased region" description="Polar residues" evidence="1">
    <location>
        <begin position="577"/>
        <end position="589"/>
    </location>
</feature>
<dbReference type="SUPFAM" id="SSF50978">
    <property type="entry name" value="WD40 repeat-like"/>
    <property type="match status" value="1"/>
</dbReference>
<dbReference type="InterPro" id="IPR015943">
    <property type="entry name" value="WD40/YVTN_repeat-like_dom_sf"/>
</dbReference>
<dbReference type="Gene3D" id="2.130.10.10">
    <property type="entry name" value="YVTN repeat-like/Quinoprotein amine dehydrogenase"/>
    <property type="match status" value="1"/>
</dbReference>
<dbReference type="InterPro" id="IPR019417">
    <property type="entry name" value="DUF2415"/>
</dbReference>
<feature type="compositionally biased region" description="Polar residues" evidence="1">
    <location>
        <begin position="450"/>
        <end position="462"/>
    </location>
</feature>
<name>A0A3N4KAD7_9PEZI</name>
<feature type="region of interest" description="Disordered" evidence="1">
    <location>
        <begin position="445"/>
        <end position="589"/>
    </location>
</feature>
<feature type="compositionally biased region" description="Basic and acidic residues" evidence="1">
    <location>
        <begin position="386"/>
        <end position="403"/>
    </location>
</feature>
<evidence type="ECO:0000259" key="2">
    <source>
        <dbReference type="Pfam" id="PF10313"/>
    </source>
</evidence>
<dbReference type="PANTHER" id="PTHR43991">
    <property type="entry name" value="WD REPEAT PROTEIN (AFU_ORTHOLOGUE AFUA_8G05640)-RELATED"/>
    <property type="match status" value="1"/>
</dbReference>
<dbReference type="EMBL" id="ML119182">
    <property type="protein sequence ID" value="RPB07460.1"/>
    <property type="molecule type" value="Genomic_DNA"/>
</dbReference>
<reference evidence="3 4" key="1">
    <citation type="journal article" date="2018" name="Nat. Ecol. Evol.">
        <title>Pezizomycetes genomes reveal the molecular basis of ectomycorrhizal truffle lifestyle.</title>
        <authorList>
            <person name="Murat C."/>
            <person name="Payen T."/>
            <person name="Noel B."/>
            <person name="Kuo A."/>
            <person name="Morin E."/>
            <person name="Chen J."/>
            <person name="Kohler A."/>
            <person name="Krizsan K."/>
            <person name="Balestrini R."/>
            <person name="Da Silva C."/>
            <person name="Montanini B."/>
            <person name="Hainaut M."/>
            <person name="Levati E."/>
            <person name="Barry K.W."/>
            <person name="Belfiori B."/>
            <person name="Cichocki N."/>
            <person name="Clum A."/>
            <person name="Dockter R.B."/>
            <person name="Fauchery L."/>
            <person name="Guy J."/>
            <person name="Iotti M."/>
            <person name="Le Tacon F."/>
            <person name="Lindquist E.A."/>
            <person name="Lipzen A."/>
            <person name="Malagnac F."/>
            <person name="Mello A."/>
            <person name="Molinier V."/>
            <person name="Miyauchi S."/>
            <person name="Poulain J."/>
            <person name="Riccioni C."/>
            <person name="Rubini A."/>
            <person name="Sitrit Y."/>
            <person name="Splivallo R."/>
            <person name="Traeger S."/>
            <person name="Wang M."/>
            <person name="Zifcakova L."/>
            <person name="Wipf D."/>
            <person name="Zambonelli A."/>
            <person name="Paolocci F."/>
            <person name="Nowrousian M."/>
            <person name="Ottonello S."/>
            <person name="Baldrian P."/>
            <person name="Spatafora J.W."/>
            <person name="Henrissat B."/>
            <person name="Nagy L.G."/>
            <person name="Aury J.M."/>
            <person name="Wincker P."/>
            <person name="Grigoriev I.V."/>
            <person name="Bonfante P."/>
            <person name="Martin F.M."/>
        </authorList>
    </citation>
    <scope>NUCLEOTIDE SEQUENCE [LARGE SCALE GENOMIC DNA]</scope>
    <source>
        <strain evidence="3 4">CCBAS932</strain>
    </source>
</reference>
<evidence type="ECO:0000256" key="1">
    <source>
        <dbReference type="SAM" id="MobiDB-lite"/>
    </source>
</evidence>
<feature type="compositionally biased region" description="Polar residues" evidence="1">
    <location>
        <begin position="534"/>
        <end position="552"/>
    </location>
</feature>
<gene>
    <name evidence="3" type="ORF">P167DRAFT_579222</name>
</gene>
<accession>A0A3N4KAD7</accession>
<dbReference type="Proteomes" id="UP000277580">
    <property type="component" value="Unassembled WGS sequence"/>
</dbReference>
<feature type="compositionally biased region" description="Basic and acidic residues" evidence="1">
    <location>
        <begin position="111"/>
        <end position="128"/>
    </location>
</feature>
<dbReference type="PANTHER" id="PTHR43991:SF9">
    <property type="entry name" value="DUF2415 DOMAIN-CONTAINING PROTEIN"/>
    <property type="match status" value="1"/>
</dbReference>
<feature type="compositionally biased region" description="Basic and acidic residues" evidence="1">
    <location>
        <begin position="507"/>
        <end position="529"/>
    </location>
</feature>
<dbReference type="InterPro" id="IPR036322">
    <property type="entry name" value="WD40_repeat_dom_sf"/>
</dbReference>
<dbReference type="InParanoid" id="A0A3N4KAD7"/>
<sequence length="692" mass="75456">MTVEDPPYDLLQFAPSSFTILWRGCGHGCDSATAEADKHWQLRSLLCSPAPNLLYYPTDKNIFALNPATKKREVVASLPFGPRCIGARYGWVCAGGVDNGQFASIRVGEPEKLRNRRQGSDEAMRELGPENAGEGSGISRRARPEVKITHLGGSIVNSVTLHRPPSSNSDDDVVAVLTNNDKTVRIFHLAQNRVLTTLVLDIATNHASISPDGQHLVVIGDCPIVYFYHPTSSSGSSCSSAPGMGIGEAGCEWVLYSHPPLTAGTDALISTSFSPSSLLCAVASQDGSITIFDTRYLSCTNSPGCPSPIVKRIPSSRPKTPAGAVRSVQFSPAPWDLLVWAEHSGRVCVADARSNFTKRQVVDILVEKDELVEAEIESVGEDDDDTQRSWRRREGSAGRRYTREEEDEDAVSANIDNVHAFFSRRFDELHELVSRVRGANSHELWDTPVWNGTSNYSPSNRPSGVAAATTNYPPYAPIRVPTSTQPSSASVPIPPTQPIHASTPALLRDHRERQLERERARQRIHDPPRRRNSTHPSYTDQSTSTSPASAQLSIPISASPTPTPPTVDASPSLQRFPWNTSSEPINTANARPLETMFTDHQRNREQLSALIAEDRRRGYIRRRAASGVPAGTVVVEDDGGMRYQEEGNAGVDITGCTLSRDGSKLYVATDGGIVEYHVDIAGRKVFPSLSPR</sequence>
<evidence type="ECO:0000313" key="3">
    <source>
        <dbReference type="EMBL" id="RPB07460.1"/>
    </source>
</evidence>
<protein>
    <recommendedName>
        <fullName evidence="2">DUF2415 domain-containing protein</fullName>
    </recommendedName>
</protein>
<feature type="compositionally biased region" description="Polar residues" evidence="1">
    <location>
        <begin position="481"/>
        <end position="490"/>
    </location>
</feature>
<dbReference type="AlphaFoldDB" id="A0A3N4KAD7"/>
<organism evidence="3 4">
    <name type="scientific">Morchella conica CCBAS932</name>
    <dbReference type="NCBI Taxonomy" id="1392247"/>
    <lineage>
        <taxon>Eukaryota</taxon>
        <taxon>Fungi</taxon>
        <taxon>Dikarya</taxon>
        <taxon>Ascomycota</taxon>
        <taxon>Pezizomycotina</taxon>
        <taxon>Pezizomycetes</taxon>
        <taxon>Pezizales</taxon>
        <taxon>Morchellaceae</taxon>
        <taxon>Morchella</taxon>
    </lineage>
</organism>
<feature type="domain" description="DUF2415" evidence="2">
    <location>
        <begin position="323"/>
        <end position="362"/>
    </location>
</feature>
<dbReference type="OrthoDB" id="418169at2759"/>